<evidence type="ECO:0000313" key="1">
    <source>
        <dbReference type="EMBL" id="GII21438.1"/>
    </source>
</evidence>
<organism evidence="1 2">
    <name type="scientific">Planosporangium mesophilum</name>
    <dbReference type="NCBI Taxonomy" id="689768"/>
    <lineage>
        <taxon>Bacteria</taxon>
        <taxon>Bacillati</taxon>
        <taxon>Actinomycetota</taxon>
        <taxon>Actinomycetes</taxon>
        <taxon>Micromonosporales</taxon>
        <taxon>Micromonosporaceae</taxon>
        <taxon>Planosporangium</taxon>
    </lineage>
</organism>
<sequence length="63" mass="6534">MASGTDGIHGHHKGWDAPVTRLSVVGYARTAAAWAAAESRHGLWPQLWATATPPAPQTGDASS</sequence>
<protein>
    <submittedName>
        <fullName evidence="1">Uncharacterized protein</fullName>
    </submittedName>
</protein>
<keyword evidence="2" id="KW-1185">Reference proteome</keyword>
<dbReference type="AlphaFoldDB" id="A0A8J3X209"/>
<dbReference type="EMBL" id="BOON01000007">
    <property type="protein sequence ID" value="GII21438.1"/>
    <property type="molecule type" value="Genomic_DNA"/>
</dbReference>
<comment type="caution">
    <text evidence="1">The sequence shown here is derived from an EMBL/GenBank/DDBJ whole genome shotgun (WGS) entry which is preliminary data.</text>
</comment>
<dbReference type="Proteomes" id="UP000599074">
    <property type="component" value="Unassembled WGS sequence"/>
</dbReference>
<reference evidence="1" key="1">
    <citation type="submission" date="2021-01" db="EMBL/GenBank/DDBJ databases">
        <title>Whole genome shotgun sequence of Planosporangium mesophilum NBRC 109066.</title>
        <authorList>
            <person name="Komaki H."/>
            <person name="Tamura T."/>
        </authorList>
    </citation>
    <scope>NUCLEOTIDE SEQUENCE</scope>
    <source>
        <strain evidence="1">NBRC 109066</strain>
    </source>
</reference>
<evidence type="ECO:0000313" key="2">
    <source>
        <dbReference type="Proteomes" id="UP000599074"/>
    </source>
</evidence>
<accession>A0A8J3X209</accession>
<gene>
    <name evidence="1" type="ORF">Pme01_10350</name>
</gene>
<proteinExistence type="predicted"/>
<name>A0A8J3X209_9ACTN</name>